<keyword evidence="8" id="KW-1185">Reference proteome</keyword>
<dbReference type="GO" id="GO:0022900">
    <property type="term" value="P:electron transport chain"/>
    <property type="evidence" value="ECO:0007669"/>
    <property type="project" value="InterPro"/>
</dbReference>
<proteinExistence type="predicted"/>
<evidence type="ECO:0000256" key="5">
    <source>
        <dbReference type="ARBA" id="ARBA00022982"/>
    </source>
</evidence>
<keyword evidence="2" id="KW-0813">Transport</keyword>
<dbReference type="EMBL" id="FPCH01000004">
    <property type="protein sequence ID" value="SFV38752.1"/>
    <property type="molecule type" value="Genomic_DNA"/>
</dbReference>
<organism evidence="7 8">
    <name type="scientific">Hyphomicrobium facile</name>
    <dbReference type="NCBI Taxonomy" id="51670"/>
    <lineage>
        <taxon>Bacteria</taxon>
        <taxon>Pseudomonadati</taxon>
        <taxon>Pseudomonadota</taxon>
        <taxon>Alphaproteobacteria</taxon>
        <taxon>Hyphomicrobiales</taxon>
        <taxon>Hyphomicrobiaceae</taxon>
        <taxon>Hyphomicrobium</taxon>
    </lineage>
</organism>
<dbReference type="Pfam" id="PF04800">
    <property type="entry name" value="NDUS4"/>
    <property type="match status" value="1"/>
</dbReference>
<dbReference type="InterPro" id="IPR038532">
    <property type="entry name" value="NDUFS4-like_sf"/>
</dbReference>
<dbReference type="RefSeq" id="WP_092869340.1">
    <property type="nucleotide sequence ID" value="NZ_FPCH01000004.1"/>
</dbReference>
<keyword evidence="3" id="KW-0679">Respiratory chain</keyword>
<dbReference type="STRING" id="51670.SAMN04488557_3832"/>
<name>A0A1I7NVT2_9HYPH</name>
<protein>
    <submittedName>
        <fullName evidence="7">ETC complex I subunit conserved region</fullName>
    </submittedName>
</protein>
<dbReference type="AlphaFoldDB" id="A0A1I7NVT2"/>
<keyword evidence="5" id="KW-0249">Electron transport</keyword>
<evidence type="ECO:0000256" key="2">
    <source>
        <dbReference type="ARBA" id="ARBA00022448"/>
    </source>
</evidence>
<dbReference type="InterPro" id="IPR006885">
    <property type="entry name" value="NADH_UbQ_FeS_4_mit-like"/>
</dbReference>
<comment type="subcellular location">
    <subcellularLocation>
        <location evidence="1">Membrane</location>
    </subcellularLocation>
</comment>
<accession>A0A1I7NVT2</accession>
<dbReference type="PANTHER" id="PTHR12219:SF8">
    <property type="entry name" value="NADH DEHYDROGENASE [UBIQUINONE] IRON-SULFUR PROTEIN 4, MITOCHONDRIAL"/>
    <property type="match status" value="1"/>
</dbReference>
<dbReference type="Proteomes" id="UP000199423">
    <property type="component" value="Unassembled WGS sequence"/>
</dbReference>
<gene>
    <name evidence="7" type="ORF">SAMN04488557_3832</name>
</gene>
<dbReference type="GO" id="GO:0016020">
    <property type="term" value="C:membrane"/>
    <property type="evidence" value="ECO:0007669"/>
    <property type="project" value="UniProtKB-SubCell"/>
</dbReference>
<dbReference type="Gene3D" id="3.30.160.190">
    <property type="entry name" value="atu1810 like domain"/>
    <property type="match status" value="1"/>
</dbReference>
<keyword evidence="4" id="KW-0809">Transit peptide</keyword>
<sequence length="101" mass="11599">MTARIFKPAKTAMQSGEARTKEWVLEFGPASPRDIDPLMGWTSSRDMQSQVRLEFDTKEEAVAYATRAGLAYTLTEPKPRKPIRKAYADNFRYGRTTNWTH</sequence>
<evidence type="ECO:0000256" key="1">
    <source>
        <dbReference type="ARBA" id="ARBA00004370"/>
    </source>
</evidence>
<evidence type="ECO:0000256" key="6">
    <source>
        <dbReference type="ARBA" id="ARBA00023136"/>
    </source>
</evidence>
<reference evidence="8" key="1">
    <citation type="submission" date="2016-10" db="EMBL/GenBank/DDBJ databases">
        <authorList>
            <person name="Varghese N."/>
            <person name="Submissions S."/>
        </authorList>
    </citation>
    <scope>NUCLEOTIDE SEQUENCE [LARGE SCALE GENOMIC DNA]</scope>
    <source>
        <strain evidence="8">DSM 1565</strain>
    </source>
</reference>
<evidence type="ECO:0000313" key="7">
    <source>
        <dbReference type="EMBL" id="SFV38752.1"/>
    </source>
</evidence>
<evidence type="ECO:0000256" key="4">
    <source>
        <dbReference type="ARBA" id="ARBA00022946"/>
    </source>
</evidence>
<evidence type="ECO:0000313" key="8">
    <source>
        <dbReference type="Proteomes" id="UP000199423"/>
    </source>
</evidence>
<dbReference type="OrthoDB" id="9799572at2"/>
<evidence type="ECO:0000256" key="3">
    <source>
        <dbReference type="ARBA" id="ARBA00022660"/>
    </source>
</evidence>
<dbReference type="PANTHER" id="PTHR12219">
    <property type="entry name" value="NADH-UBIQUINONE OXIDOREDUCTASE"/>
    <property type="match status" value="1"/>
</dbReference>
<keyword evidence="6" id="KW-0472">Membrane</keyword>